<dbReference type="Proteomes" id="UP001157353">
    <property type="component" value="Unassembled WGS sequence"/>
</dbReference>
<keyword evidence="2" id="KW-0378">Hydrolase</keyword>
<dbReference type="InterPro" id="IPR007404">
    <property type="entry name" value="YdjM-like"/>
</dbReference>
<dbReference type="EMBL" id="BSPQ01000005">
    <property type="protein sequence ID" value="GLS90681.1"/>
    <property type="molecule type" value="Genomic_DNA"/>
</dbReference>
<dbReference type="Pfam" id="PF04307">
    <property type="entry name" value="YdjM"/>
    <property type="match status" value="1"/>
</dbReference>
<dbReference type="InterPro" id="IPR053170">
    <property type="entry name" value="Transcription_regulator"/>
</dbReference>
<keyword evidence="1" id="KW-0812">Transmembrane</keyword>
<dbReference type="GO" id="GO:0016787">
    <property type="term" value="F:hydrolase activity"/>
    <property type="evidence" value="ECO:0007669"/>
    <property type="project" value="UniProtKB-KW"/>
</dbReference>
<gene>
    <name evidence="2" type="ORF">GCM10007916_17480</name>
</gene>
<feature type="transmembrane region" description="Helical" evidence="1">
    <location>
        <begin position="88"/>
        <end position="104"/>
    </location>
</feature>
<accession>A0ABQ6DZZ4</accession>
<proteinExistence type="predicted"/>
<dbReference type="RefSeq" id="WP_284203803.1">
    <property type="nucleotide sequence ID" value="NZ_BSPQ01000005.1"/>
</dbReference>
<feature type="transmembrane region" description="Helical" evidence="1">
    <location>
        <begin position="161"/>
        <end position="180"/>
    </location>
</feature>
<keyword evidence="1" id="KW-1133">Transmembrane helix</keyword>
<evidence type="ECO:0000256" key="1">
    <source>
        <dbReference type="SAM" id="Phobius"/>
    </source>
</evidence>
<comment type="caution">
    <text evidence="2">The sequence shown here is derived from an EMBL/GenBank/DDBJ whole genome shotgun (WGS) entry which is preliminary data.</text>
</comment>
<dbReference type="PANTHER" id="PTHR40031">
    <property type="entry name" value="HYPOTHETICAL MEMBRANE SPANNING PROTEIN"/>
    <property type="match status" value="1"/>
</dbReference>
<dbReference type="PANTHER" id="PTHR40031:SF1">
    <property type="entry name" value="MEMBRANE-BOUND METAL-DEPENDENT HYDROLASE"/>
    <property type="match status" value="1"/>
</dbReference>
<sequence length="327" mass="37591">MDSITQIALGASVAAAVGFKPFGRKALIAGVFFGTLPDLDVIIDYGNAVDNYTSHRGFSHSLFVLSALSVLLYFIVLKFRPQLSAHKVALFLVIFLPLVTHPILDTFTTYGTQLFWPLPSPPIAWHSIFIIDPLYTLPMLISVIFLCFTGNKRRGLRLNQLALFLSCVYLAWGQLSQAMITDRIKQDSFVQSHPLLVMPTPFNSIYWRVLSYQENDYYEAFTYLGDKKPLQWQRYKTNRYLVENSQPDYLPRLEWFSHGWLRFDEINGQLQITDLRLGVAGYHPFSFVIAEQQQTNWQAIEPLQVAMDEVEPTLLFKQLKQKIGLHF</sequence>
<keyword evidence="3" id="KW-1185">Reference proteome</keyword>
<organism evidence="2 3">
    <name type="scientific">Psychromonas marina</name>
    <dbReference type="NCBI Taxonomy" id="88364"/>
    <lineage>
        <taxon>Bacteria</taxon>
        <taxon>Pseudomonadati</taxon>
        <taxon>Pseudomonadota</taxon>
        <taxon>Gammaproteobacteria</taxon>
        <taxon>Alteromonadales</taxon>
        <taxon>Psychromonadaceae</taxon>
        <taxon>Psychromonas</taxon>
    </lineage>
</organism>
<keyword evidence="1" id="KW-0472">Membrane</keyword>
<evidence type="ECO:0000313" key="3">
    <source>
        <dbReference type="Proteomes" id="UP001157353"/>
    </source>
</evidence>
<feature type="transmembrane region" description="Helical" evidence="1">
    <location>
        <begin position="57"/>
        <end position="76"/>
    </location>
</feature>
<evidence type="ECO:0000313" key="2">
    <source>
        <dbReference type="EMBL" id="GLS90681.1"/>
    </source>
</evidence>
<reference evidence="3" key="1">
    <citation type="journal article" date="2019" name="Int. J. Syst. Evol. Microbiol.">
        <title>The Global Catalogue of Microorganisms (GCM) 10K type strain sequencing project: providing services to taxonomists for standard genome sequencing and annotation.</title>
        <authorList>
            <consortium name="The Broad Institute Genomics Platform"/>
            <consortium name="The Broad Institute Genome Sequencing Center for Infectious Disease"/>
            <person name="Wu L."/>
            <person name="Ma J."/>
        </authorList>
    </citation>
    <scope>NUCLEOTIDE SEQUENCE [LARGE SCALE GENOMIC DNA]</scope>
    <source>
        <strain evidence="3">NBRC 103166</strain>
    </source>
</reference>
<feature type="transmembrane region" description="Helical" evidence="1">
    <location>
        <begin position="124"/>
        <end position="149"/>
    </location>
</feature>
<protein>
    <submittedName>
        <fullName evidence="2">Hydrolase</fullName>
    </submittedName>
</protein>
<name>A0ABQ6DZZ4_9GAMM</name>